<organism evidence="5">
    <name type="scientific">Gaeumannomyces tritici (strain R3-111a-1)</name>
    <name type="common">Wheat and barley take-all root rot fungus</name>
    <name type="synonym">Gaeumannomyces graminis var. tritici</name>
    <dbReference type="NCBI Taxonomy" id="644352"/>
    <lineage>
        <taxon>Eukaryota</taxon>
        <taxon>Fungi</taxon>
        <taxon>Dikarya</taxon>
        <taxon>Ascomycota</taxon>
        <taxon>Pezizomycotina</taxon>
        <taxon>Sordariomycetes</taxon>
        <taxon>Sordariomycetidae</taxon>
        <taxon>Magnaporthales</taxon>
        <taxon>Magnaporthaceae</taxon>
        <taxon>Gaeumannomyces</taxon>
    </lineage>
</organism>
<dbReference type="EMBL" id="GL385409">
    <property type="protein sequence ID" value="EJT68944.1"/>
    <property type="molecule type" value="Genomic_DNA"/>
</dbReference>
<dbReference type="EnsemblFungi" id="EJT68944">
    <property type="protein sequence ID" value="EJT68944"/>
    <property type="gene ID" value="GGTG_13532"/>
</dbReference>
<proteinExistence type="predicted"/>
<evidence type="ECO:0000256" key="3">
    <source>
        <dbReference type="ARBA" id="ARBA00022833"/>
    </source>
</evidence>
<keyword evidence="3" id="KW-0862">Zinc</keyword>
<evidence type="ECO:0000259" key="4">
    <source>
        <dbReference type="SMART" id="SM01328"/>
    </source>
</evidence>
<dbReference type="RefSeq" id="XP_009229707.1">
    <property type="nucleotide sequence ID" value="XM_009231443.1"/>
</dbReference>
<evidence type="ECO:0000256" key="2">
    <source>
        <dbReference type="ARBA" id="ARBA00022771"/>
    </source>
</evidence>
<dbReference type="Pfam" id="PF13695">
    <property type="entry name" value="Zn_ribbon_3CxxC"/>
    <property type="match status" value="1"/>
</dbReference>
<name>J3PJ50_GAET3</name>
<dbReference type="OrthoDB" id="8121437at2759"/>
<feature type="domain" description="3CxxC-type" evidence="4">
    <location>
        <begin position="64"/>
        <end position="162"/>
    </location>
</feature>
<evidence type="ECO:0000256" key="1">
    <source>
        <dbReference type="ARBA" id="ARBA00022723"/>
    </source>
</evidence>
<accession>J3PJ50</accession>
<gene>
    <name evidence="6" type="primary">20353990</name>
    <name evidence="5" type="ORF">GGTG_13532</name>
</gene>
<dbReference type="InterPro" id="IPR027377">
    <property type="entry name" value="ZAR1/RTP1-5-like_Znf-3CxxC"/>
</dbReference>
<dbReference type="AlphaFoldDB" id="J3PJ50"/>
<dbReference type="HOGENOM" id="CLU_1619107_0_0_1"/>
<reference evidence="7" key="1">
    <citation type="submission" date="2010-07" db="EMBL/GenBank/DDBJ databases">
        <title>The genome sequence of Gaeumannomyces graminis var. tritici strain R3-111a-1.</title>
        <authorList>
            <consortium name="The Broad Institute Genome Sequencing Platform"/>
            <person name="Ma L.-J."/>
            <person name="Dead R."/>
            <person name="Young S."/>
            <person name="Zeng Q."/>
            <person name="Koehrsen M."/>
            <person name="Alvarado L."/>
            <person name="Berlin A."/>
            <person name="Chapman S.B."/>
            <person name="Chen Z."/>
            <person name="Freedman E."/>
            <person name="Gellesch M."/>
            <person name="Goldberg J."/>
            <person name="Griggs A."/>
            <person name="Gujja S."/>
            <person name="Heilman E.R."/>
            <person name="Heiman D."/>
            <person name="Hepburn T."/>
            <person name="Howarth C."/>
            <person name="Jen D."/>
            <person name="Larson L."/>
            <person name="Mehta T."/>
            <person name="Neiman D."/>
            <person name="Pearson M."/>
            <person name="Roberts A."/>
            <person name="Saif S."/>
            <person name="Shea T."/>
            <person name="Shenoy N."/>
            <person name="Sisk P."/>
            <person name="Stolte C."/>
            <person name="Sykes S."/>
            <person name="Walk T."/>
            <person name="White J."/>
            <person name="Yandava C."/>
            <person name="Haas B."/>
            <person name="Nusbaum C."/>
            <person name="Birren B."/>
        </authorList>
    </citation>
    <scope>NUCLEOTIDE SEQUENCE [LARGE SCALE GENOMIC DNA]</scope>
    <source>
        <strain evidence="7">R3-111a-1</strain>
    </source>
</reference>
<dbReference type="SMART" id="SM01328">
    <property type="entry name" value="zf-3CxxC"/>
    <property type="match status" value="1"/>
</dbReference>
<dbReference type="VEuPathDB" id="FungiDB:GGTG_13532"/>
<dbReference type="GO" id="GO:0008270">
    <property type="term" value="F:zinc ion binding"/>
    <property type="evidence" value="ECO:0007669"/>
    <property type="project" value="UniProtKB-KW"/>
</dbReference>
<reference evidence="5" key="2">
    <citation type="submission" date="2010-07" db="EMBL/GenBank/DDBJ databases">
        <authorList>
            <consortium name="The Broad Institute Genome Sequencing Platform"/>
            <consortium name="Broad Institute Genome Sequencing Center for Infectious Disease"/>
            <person name="Ma L.-J."/>
            <person name="Dead R."/>
            <person name="Young S."/>
            <person name="Zeng Q."/>
            <person name="Koehrsen M."/>
            <person name="Alvarado L."/>
            <person name="Berlin A."/>
            <person name="Chapman S.B."/>
            <person name="Chen Z."/>
            <person name="Freedman E."/>
            <person name="Gellesch M."/>
            <person name="Goldberg J."/>
            <person name="Griggs A."/>
            <person name="Gujja S."/>
            <person name="Heilman E.R."/>
            <person name="Heiman D."/>
            <person name="Hepburn T."/>
            <person name="Howarth C."/>
            <person name="Jen D."/>
            <person name="Larson L."/>
            <person name="Mehta T."/>
            <person name="Neiman D."/>
            <person name="Pearson M."/>
            <person name="Roberts A."/>
            <person name="Saif S."/>
            <person name="Shea T."/>
            <person name="Shenoy N."/>
            <person name="Sisk P."/>
            <person name="Stolte C."/>
            <person name="Sykes S."/>
            <person name="Walk T."/>
            <person name="White J."/>
            <person name="Yandava C."/>
            <person name="Haas B."/>
            <person name="Nusbaum C."/>
            <person name="Birren B."/>
        </authorList>
    </citation>
    <scope>NUCLEOTIDE SEQUENCE</scope>
    <source>
        <strain evidence="5">R3-111a-1</strain>
    </source>
</reference>
<dbReference type="GeneID" id="20353990"/>
<sequence>MGREEEEKREAPNRDAEEKVASYRMGHFAARAHVHACGMRVPTSTCCRRWTLNRSLHMYGVGSGVVARSTCSNKSCKPWSSGLVAINIKGSPNSGYYHAEVFDQCCKACKQLGALELDETVYVERVARRLKIWAGMPLEAPVLSAKTSKPHERRLCEGCKRGYC</sequence>
<dbReference type="STRING" id="644352.J3PJ50"/>
<dbReference type="Proteomes" id="UP000006039">
    <property type="component" value="Unassembled WGS sequence"/>
</dbReference>
<reference evidence="6" key="5">
    <citation type="submission" date="2018-04" db="UniProtKB">
        <authorList>
            <consortium name="EnsemblFungi"/>
        </authorList>
    </citation>
    <scope>IDENTIFICATION</scope>
    <source>
        <strain evidence="6">R3-111a-1</strain>
    </source>
</reference>
<reference evidence="5" key="3">
    <citation type="submission" date="2010-09" db="EMBL/GenBank/DDBJ databases">
        <title>Annotation of Gaeumannomyces graminis var. tritici R3-111a-1.</title>
        <authorList>
            <consortium name="The Broad Institute Genome Sequencing Platform"/>
            <person name="Ma L.-J."/>
            <person name="Dead R."/>
            <person name="Young S.K."/>
            <person name="Zeng Q."/>
            <person name="Gargeya S."/>
            <person name="Fitzgerald M."/>
            <person name="Haas B."/>
            <person name="Abouelleil A."/>
            <person name="Alvarado L."/>
            <person name="Arachchi H.M."/>
            <person name="Berlin A."/>
            <person name="Brown A."/>
            <person name="Chapman S.B."/>
            <person name="Chen Z."/>
            <person name="Dunbar C."/>
            <person name="Freedman E."/>
            <person name="Gearin G."/>
            <person name="Gellesch M."/>
            <person name="Goldberg J."/>
            <person name="Griggs A."/>
            <person name="Gujja S."/>
            <person name="Heiman D."/>
            <person name="Howarth C."/>
            <person name="Larson L."/>
            <person name="Lui A."/>
            <person name="MacDonald P.J.P."/>
            <person name="Mehta T."/>
            <person name="Montmayeur A."/>
            <person name="Murphy C."/>
            <person name="Neiman D."/>
            <person name="Pearson M."/>
            <person name="Priest M."/>
            <person name="Roberts A."/>
            <person name="Saif S."/>
            <person name="Shea T."/>
            <person name="Shenoy N."/>
            <person name="Sisk P."/>
            <person name="Stolte C."/>
            <person name="Sykes S."/>
            <person name="Yandava C."/>
            <person name="Wortman J."/>
            <person name="Nusbaum C."/>
            <person name="Birren B."/>
        </authorList>
    </citation>
    <scope>NUCLEOTIDE SEQUENCE</scope>
    <source>
        <strain evidence="5">R3-111a-1</strain>
    </source>
</reference>
<reference evidence="6" key="4">
    <citation type="journal article" date="2015" name="G3 (Bethesda)">
        <title>Genome sequences of three phytopathogenic species of the Magnaporthaceae family of fungi.</title>
        <authorList>
            <person name="Okagaki L.H."/>
            <person name="Nunes C.C."/>
            <person name="Sailsbery J."/>
            <person name="Clay B."/>
            <person name="Brown D."/>
            <person name="John T."/>
            <person name="Oh Y."/>
            <person name="Young N."/>
            <person name="Fitzgerald M."/>
            <person name="Haas B.J."/>
            <person name="Zeng Q."/>
            <person name="Young S."/>
            <person name="Adiconis X."/>
            <person name="Fan L."/>
            <person name="Levin J.Z."/>
            <person name="Mitchell T.K."/>
            <person name="Okubara P.A."/>
            <person name="Farman M.L."/>
            <person name="Kohn L.M."/>
            <person name="Birren B."/>
            <person name="Ma L.-J."/>
            <person name="Dean R.A."/>
        </authorList>
    </citation>
    <scope>NUCLEOTIDE SEQUENCE</scope>
    <source>
        <strain evidence="6">R3-111a-1</strain>
    </source>
</reference>
<keyword evidence="7" id="KW-1185">Reference proteome</keyword>
<keyword evidence="1" id="KW-0479">Metal-binding</keyword>
<evidence type="ECO:0000313" key="5">
    <source>
        <dbReference type="EMBL" id="EJT68944.1"/>
    </source>
</evidence>
<evidence type="ECO:0000313" key="6">
    <source>
        <dbReference type="EnsemblFungi" id="EJT68944"/>
    </source>
</evidence>
<protein>
    <recommendedName>
        <fullName evidence="4">3CxxC-type domain-containing protein</fullName>
    </recommendedName>
</protein>
<keyword evidence="2" id="KW-0863">Zinc-finger</keyword>
<evidence type="ECO:0000313" key="7">
    <source>
        <dbReference type="Proteomes" id="UP000006039"/>
    </source>
</evidence>